<dbReference type="GO" id="GO:0004252">
    <property type="term" value="F:serine-type endopeptidase activity"/>
    <property type="evidence" value="ECO:0007669"/>
    <property type="project" value="UniProtKB-UniRule"/>
</dbReference>
<evidence type="ECO:0000259" key="9">
    <source>
        <dbReference type="Pfam" id="PF00082"/>
    </source>
</evidence>
<protein>
    <recommendedName>
        <fullName evidence="9">Peptidase S8/S53 domain-containing protein</fullName>
    </recommendedName>
</protein>
<dbReference type="PRINTS" id="PR00723">
    <property type="entry name" value="SUBTILISIN"/>
</dbReference>
<keyword evidence="3 5" id="KW-0378">Hydrolase</keyword>
<dbReference type="PROSITE" id="PS00137">
    <property type="entry name" value="SUBTILASE_HIS"/>
    <property type="match status" value="1"/>
</dbReference>
<sequence>MTARWRAGAAIAAAVPLVAGVVLAAPAPAAAEITGWQLEAIKAAEAQAESTGEDVVVAVVDTGVGEHPDLDGRVLDGKSFVDDRPRRDQSGHGTDIAGQVLSVAPGARILPVKVTSSGEQFSFVAAVDGIRWAVDNGADVINISLAGNVASDEAINAIQYALDNDVPVIAGTGNDPGGEVGSPAYLPGVVAVSGYAESGEIWPKSTTGPETVLSAPAENITGLVPDNPGTDAGYAEGGSGTSIATALTSGVAALVRAKYPDLGAADVINRLITTAEDAGDPGRDEAFGFGKVDALAAVTADVAPVTANPLGNPSDALAATTSSDADGIGGGVTPGILIGAIAGGVLLVAVVVVVIVVLNRRSRRKAGTVSHRGEGYPRGYGQVPGAGYPQQAPPPGSSQRQAGEAYRKAPQHPQQPGVPYREQQHRPPQPPSSQPPPPPPPGR</sequence>
<dbReference type="RefSeq" id="WP_184785787.1">
    <property type="nucleotide sequence ID" value="NZ_BONT01000020.1"/>
</dbReference>
<evidence type="ECO:0000256" key="1">
    <source>
        <dbReference type="ARBA" id="ARBA00011073"/>
    </source>
</evidence>
<dbReference type="InterPro" id="IPR022398">
    <property type="entry name" value="Peptidase_S8_His-AS"/>
</dbReference>
<evidence type="ECO:0000256" key="6">
    <source>
        <dbReference type="SAM" id="MobiDB-lite"/>
    </source>
</evidence>
<dbReference type="GO" id="GO:0006508">
    <property type="term" value="P:proteolysis"/>
    <property type="evidence" value="ECO:0007669"/>
    <property type="project" value="UniProtKB-KW"/>
</dbReference>
<feature type="region of interest" description="Disordered" evidence="6">
    <location>
        <begin position="363"/>
        <end position="443"/>
    </location>
</feature>
<keyword evidence="8" id="KW-0732">Signal</keyword>
<dbReference type="SUPFAM" id="SSF52743">
    <property type="entry name" value="Subtilisin-like"/>
    <property type="match status" value="1"/>
</dbReference>
<keyword evidence="7" id="KW-0812">Transmembrane</keyword>
<evidence type="ECO:0000256" key="8">
    <source>
        <dbReference type="SAM" id="SignalP"/>
    </source>
</evidence>
<proteinExistence type="inferred from homology"/>
<dbReference type="InterPro" id="IPR000209">
    <property type="entry name" value="Peptidase_S8/S53_dom"/>
</dbReference>
<dbReference type="EMBL" id="JACHGT010000002">
    <property type="protein sequence ID" value="MBB6032852.1"/>
    <property type="molecule type" value="Genomic_DNA"/>
</dbReference>
<feature type="domain" description="Peptidase S8/S53" evidence="9">
    <location>
        <begin position="52"/>
        <end position="290"/>
    </location>
</feature>
<dbReference type="Gene3D" id="3.40.50.200">
    <property type="entry name" value="Peptidase S8/S53 domain"/>
    <property type="match status" value="1"/>
</dbReference>
<organism evidence="10 11">
    <name type="scientific">Phytomonospora endophytica</name>
    <dbReference type="NCBI Taxonomy" id="714109"/>
    <lineage>
        <taxon>Bacteria</taxon>
        <taxon>Bacillati</taxon>
        <taxon>Actinomycetota</taxon>
        <taxon>Actinomycetes</taxon>
        <taxon>Micromonosporales</taxon>
        <taxon>Micromonosporaceae</taxon>
        <taxon>Phytomonospora</taxon>
    </lineage>
</organism>
<dbReference type="PANTHER" id="PTHR43806">
    <property type="entry name" value="PEPTIDASE S8"/>
    <property type="match status" value="1"/>
</dbReference>
<feature type="active site" description="Charge relay system" evidence="5">
    <location>
        <position position="92"/>
    </location>
</feature>
<feature type="compositionally biased region" description="Basic and acidic residues" evidence="6">
    <location>
        <begin position="73"/>
        <end position="90"/>
    </location>
</feature>
<keyword evidence="4 5" id="KW-0720">Serine protease</keyword>
<dbReference type="PROSITE" id="PS00136">
    <property type="entry name" value="SUBTILASE_ASP"/>
    <property type="match status" value="1"/>
</dbReference>
<evidence type="ECO:0000313" key="10">
    <source>
        <dbReference type="EMBL" id="MBB6032852.1"/>
    </source>
</evidence>
<dbReference type="PROSITE" id="PS51892">
    <property type="entry name" value="SUBTILASE"/>
    <property type="match status" value="1"/>
</dbReference>
<feature type="signal peptide" evidence="8">
    <location>
        <begin position="1"/>
        <end position="24"/>
    </location>
</feature>
<dbReference type="Proteomes" id="UP000548476">
    <property type="component" value="Unassembled WGS sequence"/>
</dbReference>
<dbReference type="InterPro" id="IPR036852">
    <property type="entry name" value="Peptidase_S8/S53_dom_sf"/>
</dbReference>
<name>A0A841FH17_9ACTN</name>
<feature type="active site" description="Charge relay system" evidence="5">
    <location>
        <position position="61"/>
    </location>
</feature>
<evidence type="ECO:0000313" key="11">
    <source>
        <dbReference type="Proteomes" id="UP000548476"/>
    </source>
</evidence>
<dbReference type="Pfam" id="PF00082">
    <property type="entry name" value="Peptidase_S8"/>
    <property type="match status" value="1"/>
</dbReference>
<reference evidence="10 11" key="1">
    <citation type="submission" date="2020-08" db="EMBL/GenBank/DDBJ databases">
        <title>Genomic Encyclopedia of Type Strains, Phase IV (KMG-IV): sequencing the most valuable type-strain genomes for metagenomic binning, comparative biology and taxonomic classification.</title>
        <authorList>
            <person name="Goeker M."/>
        </authorList>
    </citation>
    <scope>NUCLEOTIDE SEQUENCE [LARGE SCALE GENOMIC DNA]</scope>
    <source>
        <strain evidence="10 11">YIM 65646</strain>
    </source>
</reference>
<evidence type="ECO:0000256" key="5">
    <source>
        <dbReference type="PROSITE-ProRule" id="PRU01240"/>
    </source>
</evidence>
<comment type="caution">
    <text evidence="10">The sequence shown here is derived from an EMBL/GenBank/DDBJ whole genome shotgun (WGS) entry which is preliminary data.</text>
</comment>
<feature type="region of interest" description="Disordered" evidence="6">
    <location>
        <begin position="73"/>
        <end position="95"/>
    </location>
</feature>
<dbReference type="PANTHER" id="PTHR43806:SF11">
    <property type="entry name" value="CEREVISIN-RELATED"/>
    <property type="match status" value="1"/>
</dbReference>
<accession>A0A841FH17</accession>
<evidence type="ECO:0000256" key="7">
    <source>
        <dbReference type="SAM" id="Phobius"/>
    </source>
</evidence>
<evidence type="ECO:0000256" key="4">
    <source>
        <dbReference type="ARBA" id="ARBA00022825"/>
    </source>
</evidence>
<keyword evidence="7" id="KW-1133">Transmembrane helix</keyword>
<feature type="chain" id="PRO_5032657996" description="Peptidase S8/S53 domain-containing protein" evidence="8">
    <location>
        <begin position="25"/>
        <end position="443"/>
    </location>
</feature>
<dbReference type="InterPro" id="IPR015500">
    <property type="entry name" value="Peptidase_S8_subtilisin-rel"/>
</dbReference>
<feature type="compositionally biased region" description="Pro residues" evidence="6">
    <location>
        <begin position="427"/>
        <end position="443"/>
    </location>
</feature>
<dbReference type="InterPro" id="IPR050131">
    <property type="entry name" value="Peptidase_S8_subtilisin-like"/>
</dbReference>
<comment type="similarity">
    <text evidence="1 5">Belongs to the peptidase S8 family.</text>
</comment>
<feature type="transmembrane region" description="Helical" evidence="7">
    <location>
        <begin position="336"/>
        <end position="358"/>
    </location>
</feature>
<dbReference type="InterPro" id="IPR023827">
    <property type="entry name" value="Peptidase_S8_Asp-AS"/>
</dbReference>
<keyword evidence="11" id="KW-1185">Reference proteome</keyword>
<evidence type="ECO:0000256" key="3">
    <source>
        <dbReference type="ARBA" id="ARBA00022801"/>
    </source>
</evidence>
<evidence type="ECO:0000256" key="2">
    <source>
        <dbReference type="ARBA" id="ARBA00022670"/>
    </source>
</evidence>
<keyword evidence="7" id="KW-0472">Membrane</keyword>
<feature type="active site" description="Charge relay system" evidence="5">
    <location>
        <position position="242"/>
    </location>
</feature>
<dbReference type="AlphaFoldDB" id="A0A841FH17"/>
<gene>
    <name evidence="10" type="ORF">HNR73_000699</name>
</gene>
<keyword evidence="2 5" id="KW-0645">Protease</keyword>